<feature type="transmembrane region" description="Helical" evidence="2">
    <location>
        <begin position="163"/>
        <end position="183"/>
    </location>
</feature>
<evidence type="ECO:0008006" key="5">
    <source>
        <dbReference type="Google" id="ProtNLM"/>
    </source>
</evidence>
<feature type="region of interest" description="Disordered" evidence="1">
    <location>
        <begin position="319"/>
        <end position="349"/>
    </location>
</feature>
<keyword evidence="2" id="KW-1133">Transmembrane helix</keyword>
<feature type="compositionally biased region" description="Acidic residues" evidence="1">
    <location>
        <begin position="530"/>
        <end position="541"/>
    </location>
</feature>
<dbReference type="SUPFAM" id="SSF53187">
    <property type="entry name" value="Zn-dependent exopeptidases"/>
    <property type="match status" value="2"/>
</dbReference>
<feature type="region of interest" description="Disordered" evidence="1">
    <location>
        <begin position="525"/>
        <end position="553"/>
    </location>
</feature>
<protein>
    <recommendedName>
        <fullName evidence="5">Peptidase M28 domain-containing protein</fullName>
    </recommendedName>
</protein>
<accession>A0A9D1Z9L3</accession>
<keyword evidence="2" id="KW-0472">Membrane</keyword>
<organism evidence="3 4">
    <name type="scientific">Candidatus Olsenella excrementavium</name>
    <dbReference type="NCBI Taxonomy" id="2838709"/>
    <lineage>
        <taxon>Bacteria</taxon>
        <taxon>Bacillati</taxon>
        <taxon>Actinomycetota</taxon>
        <taxon>Coriobacteriia</taxon>
        <taxon>Coriobacteriales</taxon>
        <taxon>Atopobiaceae</taxon>
        <taxon>Olsenella</taxon>
    </lineage>
</organism>
<sequence>MAMTHDYLEFLDERIGISPTNSEEELQAAEVISDLMGQHDVEASVEEFGAPLVAGLTPALLAVACLLGMILVGTGVLPLTLIGLILAVAPAVLSVLRLFGRAPQLSFGPRAQSQNVVAVHRASGPLVTKGSRTIVIAAHYDSPRENFLYTSPVAPYLPLLNRLAVPCSFAVAVCALIQLLGFLPAPFRIIVWIVGILAALPAMVPAVGAIAERTAPCTDGVNDNKAAVAALLGILENVRPSGVEPKARPVVVPEEASEEAPDQDDEVPVPVDGEASAEPGFVFGVRHGEKVLRELSILPESCDIEYVAPVRPAAPVVAEAPSAEPTPEPEQDDAPAVTSETAPLELDAEKTVETSTLEADDALATAREDLLATGRFEIVMDDESRGVGPKDASGLSAMDDDFDPDATQPAPPVERPDAPSDPEWGKTSYRPQLTSVARRASLFDLPDPSGRETDPFATNPNAQRIPAQGAQGAEQQRLEVMSGAPQVEPLETIGTQDQAAEEEAGAPGEKPKNIVLSLINRLRGKAAATDEPDDESDDEDGSNWRGGAATRSGLRLVDDEIPADEEVPTEEELRDAVLSLGDDELIAHDIWFVALGASSLDHAGMRSFLARHRSEVRGCFVVNLDCIGAGRLVTLKNEGREETRRADRRMTRLLGGAASDLHVELGQETHDWADTDATPAMRSSLRAVTLMGLDDNGLPALSGTPDDVTENVSGDQAAQVAALVTEMIRRS</sequence>
<feature type="transmembrane region" description="Helical" evidence="2">
    <location>
        <begin position="48"/>
        <end position="72"/>
    </location>
</feature>
<feature type="transmembrane region" description="Helical" evidence="2">
    <location>
        <begin position="190"/>
        <end position="211"/>
    </location>
</feature>
<feature type="transmembrane region" description="Helical" evidence="2">
    <location>
        <begin position="79"/>
        <end position="99"/>
    </location>
</feature>
<keyword evidence="2" id="KW-0812">Transmembrane</keyword>
<evidence type="ECO:0000313" key="4">
    <source>
        <dbReference type="Proteomes" id="UP000824133"/>
    </source>
</evidence>
<comment type="caution">
    <text evidence="3">The sequence shown here is derived from an EMBL/GenBank/DDBJ whole genome shotgun (WGS) entry which is preliminary data.</text>
</comment>
<dbReference type="Gene3D" id="3.40.630.10">
    <property type="entry name" value="Zn peptidases"/>
    <property type="match status" value="2"/>
</dbReference>
<feature type="compositionally biased region" description="Acidic residues" evidence="1">
    <location>
        <begin position="255"/>
        <end position="267"/>
    </location>
</feature>
<dbReference type="Proteomes" id="UP000824133">
    <property type="component" value="Unassembled WGS sequence"/>
</dbReference>
<dbReference type="EMBL" id="DXCP01000005">
    <property type="protein sequence ID" value="HIY79027.1"/>
    <property type="molecule type" value="Genomic_DNA"/>
</dbReference>
<evidence type="ECO:0000313" key="3">
    <source>
        <dbReference type="EMBL" id="HIY79027.1"/>
    </source>
</evidence>
<reference evidence="3" key="1">
    <citation type="journal article" date="2021" name="PeerJ">
        <title>Extensive microbial diversity within the chicken gut microbiome revealed by metagenomics and culture.</title>
        <authorList>
            <person name="Gilroy R."/>
            <person name="Ravi A."/>
            <person name="Getino M."/>
            <person name="Pursley I."/>
            <person name="Horton D.L."/>
            <person name="Alikhan N.F."/>
            <person name="Baker D."/>
            <person name="Gharbi K."/>
            <person name="Hall N."/>
            <person name="Watson M."/>
            <person name="Adriaenssens E.M."/>
            <person name="Foster-Nyarko E."/>
            <person name="Jarju S."/>
            <person name="Secka A."/>
            <person name="Antonio M."/>
            <person name="Oren A."/>
            <person name="Chaudhuri R.R."/>
            <person name="La Ragione R."/>
            <person name="Hildebrand F."/>
            <person name="Pallen M.J."/>
        </authorList>
    </citation>
    <scope>NUCLEOTIDE SEQUENCE</scope>
    <source>
        <strain evidence="3">ChiHjej10B9-743</strain>
    </source>
</reference>
<feature type="region of interest" description="Disordered" evidence="1">
    <location>
        <begin position="245"/>
        <end position="273"/>
    </location>
</feature>
<proteinExistence type="predicted"/>
<dbReference type="AlphaFoldDB" id="A0A9D1Z9L3"/>
<name>A0A9D1Z9L3_9ACTN</name>
<gene>
    <name evidence="3" type="ORF">IAA42_01100</name>
</gene>
<evidence type="ECO:0000256" key="1">
    <source>
        <dbReference type="SAM" id="MobiDB-lite"/>
    </source>
</evidence>
<evidence type="ECO:0000256" key="2">
    <source>
        <dbReference type="SAM" id="Phobius"/>
    </source>
</evidence>
<reference evidence="3" key="2">
    <citation type="submission" date="2021-04" db="EMBL/GenBank/DDBJ databases">
        <authorList>
            <person name="Gilroy R."/>
        </authorList>
    </citation>
    <scope>NUCLEOTIDE SEQUENCE</scope>
    <source>
        <strain evidence="3">ChiHjej10B9-743</strain>
    </source>
</reference>
<feature type="region of interest" description="Disordered" evidence="1">
    <location>
        <begin position="382"/>
        <end position="478"/>
    </location>
</feature>